<dbReference type="Proteomes" id="UP000233458">
    <property type="component" value="Chromosome"/>
</dbReference>
<gene>
    <name evidence="2" type="ORF">CSC3H3_03710</name>
</gene>
<feature type="compositionally biased region" description="Polar residues" evidence="1">
    <location>
        <begin position="54"/>
        <end position="67"/>
    </location>
</feature>
<dbReference type="InterPro" id="IPR017136">
    <property type="entry name" value="UCP037205"/>
</dbReference>
<feature type="region of interest" description="Disordered" evidence="1">
    <location>
        <begin position="43"/>
        <end position="67"/>
    </location>
</feature>
<protein>
    <recommendedName>
        <fullName evidence="4">DUF2256 domain-containing protein</fullName>
    </recommendedName>
</protein>
<dbReference type="RefSeq" id="WP_101283807.1">
    <property type="nucleotide sequence ID" value="NZ_CP024199.1"/>
</dbReference>
<reference evidence="2 3" key="1">
    <citation type="submission" date="2017-10" db="EMBL/GenBank/DDBJ databases">
        <title>Biodiversity and function of Thalassospira species in the particle-attached aromatic-hydrocarbon-degrading consortia from the surface seawater of the China South Sea.</title>
        <authorList>
            <person name="Dong C."/>
            <person name="Liu R."/>
            <person name="Shao Z."/>
        </authorList>
    </citation>
    <scope>NUCLEOTIDE SEQUENCE [LARGE SCALE GENOMIC DNA]</scope>
    <source>
        <strain evidence="2 3">CSC3H3</strain>
    </source>
</reference>
<keyword evidence="3" id="KW-1185">Reference proteome</keyword>
<dbReference type="EMBL" id="CP024199">
    <property type="protein sequence ID" value="AUG51925.1"/>
    <property type="molecule type" value="Genomic_DNA"/>
</dbReference>
<dbReference type="PANTHER" id="PTHR37463:SF1">
    <property type="entry name" value="DUF2256 DOMAIN-CONTAINING PROTEIN"/>
    <property type="match status" value="1"/>
</dbReference>
<dbReference type="PANTHER" id="PTHR37463">
    <property type="entry name" value="GSL3115 PROTEIN"/>
    <property type="match status" value="1"/>
</dbReference>
<proteinExistence type="predicted"/>
<evidence type="ECO:0000256" key="1">
    <source>
        <dbReference type="SAM" id="MobiDB-lite"/>
    </source>
</evidence>
<evidence type="ECO:0000313" key="2">
    <source>
        <dbReference type="EMBL" id="AUG51925.1"/>
    </source>
</evidence>
<evidence type="ECO:0008006" key="4">
    <source>
        <dbReference type="Google" id="ProtNLM"/>
    </source>
</evidence>
<name>A0ABN5FKI0_9PROT</name>
<organism evidence="2 3">
    <name type="scientific">Thalassospira marina</name>
    <dbReference type="NCBI Taxonomy" id="2048283"/>
    <lineage>
        <taxon>Bacteria</taxon>
        <taxon>Pseudomonadati</taxon>
        <taxon>Pseudomonadota</taxon>
        <taxon>Alphaproteobacteria</taxon>
        <taxon>Rhodospirillales</taxon>
        <taxon>Thalassospiraceae</taxon>
        <taxon>Thalassospira</taxon>
    </lineage>
</organism>
<sequence>MKKKSDLPTKTCPICQRSFAWRKKWKDCWQEVKYCSERCRRNRKGEAPEAAKTVKSTDTSRTHFTQS</sequence>
<dbReference type="Pfam" id="PF10013">
    <property type="entry name" value="DUF2256"/>
    <property type="match status" value="1"/>
</dbReference>
<accession>A0ABN5FKI0</accession>
<evidence type="ECO:0000313" key="3">
    <source>
        <dbReference type="Proteomes" id="UP000233458"/>
    </source>
</evidence>